<evidence type="ECO:0000313" key="3">
    <source>
        <dbReference type="Proteomes" id="UP000320710"/>
    </source>
</evidence>
<dbReference type="Proteomes" id="UP000320710">
    <property type="component" value="Unassembled WGS sequence"/>
</dbReference>
<protein>
    <recommendedName>
        <fullName evidence="4">DNA-binding protein</fullName>
    </recommendedName>
</protein>
<dbReference type="AlphaFoldDB" id="A0A1C3HLE5"/>
<reference evidence="1" key="1">
    <citation type="submission" date="2016-05" db="EMBL/GenBank/DDBJ databases">
        <authorList>
            <person name="Cock P.J.A."/>
            <person name="Cock P.J.A."/>
        </authorList>
    </citation>
    <scope>NUCLEOTIDE SEQUENCE</scope>
    <source>
        <strain evidence="1">PWN146_assembly</strain>
    </source>
</reference>
<evidence type="ECO:0000313" key="2">
    <source>
        <dbReference type="EMBL" id="TQI86760.1"/>
    </source>
</evidence>
<dbReference type="Gene3D" id="1.20.120.330">
    <property type="entry name" value="Nucleotidyltransferases domain 2"/>
    <property type="match status" value="1"/>
</dbReference>
<gene>
    <name evidence="2" type="ORF">FHU12_4423</name>
    <name evidence="1" type="ORF">PWN146_04565</name>
</gene>
<name>A0A1C3HLE5_SERMA</name>
<dbReference type="EMBL" id="VFMJ01000001">
    <property type="protein sequence ID" value="TQI86760.1"/>
    <property type="molecule type" value="Genomic_DNA"/>
</dbReference>
<evidence type="ECO:0008006" key="4">
    <source>
        <dbReference type="Google" id="ProtNLM"/>
    </source>
</evidence>
<sequence length="146" mass="16121">MTLDNLVGLGLEVITPDAGAIKKLLAAAARNRRDAGITQLSNESRFDMAYKAVMQMANAALHAKGYRTLTSRLGHHQTMIQTLPLTVGLPREAMICLDALRKQRNVADYSGDLVTDAAVQACLEQTEALWVRTIDWLQREYPQIVA</sequence>
<accession>A0A1C3HLE5</accession>
<dbReference type="RefSeq" id="WP_060434876.1">
    <property type="nucleotide sequence ID" value="NZ_CAMKJO010000008.1"/>
</dbReference>
<reference evidence="2 3" key="2">
    <citation type="submission" date="2019-06" db="EMBL/GenBank/DDBJ databases">
        <authorList>
            <person name="Deangelis K."/>
            <person name="Huntemann M."/>
            <person name="Clum A."/>
            <person name="Pillay M."/>
            <person name="Palaniappan K."/>
            <person name="Varghese N."/>
            <person name="Mikhailova N."/>
            <person name="Stamatis D."/>
            <person name="Reddy T."/>
            <person name="Daum C."/>
            <person name="Shapiro N."/>
            <person name="Ivanova N."/>
            <person name="Kyrpides N."/>
            <person name="Woyke T."/>
        </authorList>
    </citation>
    <scope>NUCLEOTIDE SEQUENCE [LARGE SCALE GENOMIC DNA]</scope>
    <source>
        <strain evidence="2 3">106R</strain>
    </source>
</reference>
<reference evidence="2 3" key="3">
    <citation type="submission" date="2019-07" db="EMBL/GenBank/DDBJ databases">
        <title>Investigation of anaerobic lignin degradation for improved lignocellulosic biofuels.</title>
        <authorList>
            <person name="Deangelis K.PhD."/>
        </authorList>
    </citation>
    <scope>NUCLEOTIDE SEQUENCE [LARGE SCALE GENOMIC DNA]</scope>
    <source>
        <strain evidence="2 3">106R</strain>
    </source>
</reference>
<organism evidence="1">
    <name type="scientific">Serratia marcescens</name>
    <dbReference type="NCBI Taxonomy" id="615"/>
    <lineage>
        <taxon>Bacteria</taxon>
        <taxon>Pseudomonadati</taxon>
        <taxon>Pseudomonadota</taxon>
        <taxon>Gammaproteobacteria</taxon>
        <taxon>Enterobacterales</taxon>
        <taxon>Yersiniaceae</taxon>
        <taxon>Serratia</taxon>
    </lineage>
</organism>
<proteinExistence type="predicted"/>
<evidence type="ECO:0000313" key="1">
    <source>
        <dbReference type="EMBL" id="SAY45825.1"/>
    </source>
</evidence>
<dbReference type="EMBL" id="LT575490">
    <property type="protein sequence ID" value="SAY45825.1"/>
    <property type="molecule type" value="Genomic_DNA"/>
</dbReference>